<keyword evidence="2" id="KW-1185">Reference proteome</keyword>
<accession>A0A7K1J3K3</accession>
<dbReference type="EMBL" id="WNLP01000001">
    <property type="protein sequence ID" value="MUH59130.1"/>
    <property type="molecule type" value="Genomic_DNA"/>
</dbReference>
<evidence type="ECO:0000313" key="2">
    <source>
        <dbReference type="Proteomes" id="UP000487882"/>
    </source>
</evidence>
<reference evidence="1 2" key="1">
    <citation type="submission" date="2019-09" db="EMBL/GenBank/DDBJ databases">
        <title>Bifidobacterium canis sp. nov., isolated from the digestive tract of German Shepherd dog puppy.</title>
        <authorList>
            <person name="Bunesova V."/>
        </authorList>
    </citation>
    <scope>NUCLEOTIDE SEQUENCE [LARGE SCALE GENOMIC DNA]</scope>
    <source>
        <strain evidence="1 2">GSD1FS</strain>
    </source>
</reference>
<proteinExistence type="predicted"/>
<comment type="caution">
    <text evidence="1">The sequence shown here is derived from an EMBL/GenBank/DDBJ whole genome shotgun (WGS) entry which is preliminary data.</text>
</comment>
<gene>
    <name evidence="1" type="ORF">GSD1FS_0444</name>
</gene>
<dbReference type="AlphaFoldDB" id="A0A7K1J3K3"/>
<dbReference type="InterPro" id="IPR014858">
    <property type="entry name" value="BrxB"/>
</dbReference>
<name>A0A7K1J3K3_9BIFI</name>
<protein>
    <recommendedName>
        <fullName evidence="3">DUF1788 domain-containing protein</fullName>
    </recommendedName>
</protein>
<dbReference type="Pfam" id="PF08747">
    <property type="entry name" value="BrxB"/>
    <property type="match status" value="1"/>
</dbReference>
<organism evidence="1 2">
    <name type="scientific">Bifidobacterium canis</name>
    <dbReference type="NCBI Taxonomy" id="2610880"/>
    <lineage>
        <taxon>Bacteria</taxon>
        <taxon>Bacillati</taxon>
        <taxon>Actinomycetota</taxon>
        <taxon>Actinomycetes</taxon>
        <taxon>Bifidobacteriales</taxon>
        <taxon>Bifidobacteriaceae</taxon>
        <taxon>Bifidobacterium</taxon>
    </lineage>
</organism>
<evidence type="ECO:0000313" key="1">
    <source>
        <dbReference type="EMBL" id="MUH59130.1"/>
    </source>
</evidence>
<evidence type="ECO:0008006" key="3">
    <source>
        <dbReference type="Google" id="ProtNLM"/>
    </source>
</evidence>
<dbReference type="Proteomes" id="UP000487882">
    <property type="component" value="Unassembled WGS sequence"/>
</dbReference>
<dbReference type="RefSeq" id="WP_155588139.1">
    <property type="nucleotide sequence ID" value="NZ_WNLP01000001.1"/>
</dbReference>
<sequence length="234" mass="26851">MTDVITASARTLEHRDIDADFEHLREIMTGWSFRKSTGLGGEQPYYIYDYPATQELEVQEHIPTLVNQLQTMTPSDAPGDYAPKVLVMDLYHEVLEMIKQRQVLNRVLNNEQRMHTRMSNSAASDRFLKLLDNMVYGDGANLAEFMNAQYDEKKAQDEADIVFITGVGSVYPYVRAHTLLENLQGRIDDCPLVLFYPGTYATRSNTGSTMSLFSLIDTDNYYRARNLREMTPKR</sequence>